<protein>
    <submittedName>
        <fullName evidence="3">Uncharacterized protein</fullName>
    </submittedName>
</protein>
<accession>A0A9D3VF22</accession>
<proteinExistence type="predicted"/>
<keyword evidence="4" id="KW-1185">Reference proteome</keyword>
<name>A0A9D3VF22_9ROSI</name>
<evidence type="ECO:0000313" key="4">
    <source>
        <dbReference type="Proteomes" id="UP000828251"/>
    </source>
</evidence>
<dbReference type="Proteomes" id="UP000828251">
    <property type="component" value="Unassembled WGS sequence"/>
</dbReference>
<dbReference type="AlphaFoldDB" id="A0A9D3VF22"/>
<feature type="coiled-coil region" evidence="1">
    <location>
        <begin position="86"/>
        <end position="120"/>
    </location>
</feature>
<evidence type="ECO:0000256" key="2">
    <source>
        <dbReference type="SAM" id="MobiDB-lite"/>
    </source>
</evidence>
<dbReference type="EMBL" id="JAIQCV010000007">
    <property type="protein sequence ID" value="KAH1082115.1"/>
    <property type="molecule type" value="Genomic_DNA"/>
</dbReference>
<gene>
    <name evidence="3" type="ORF">J1N35_021876</name>
</gene>
<feature type="compositionally biased region" description="Basic and acidic residues" evidence="2">
    <location>
        <begin position="10"/>
        <end position="25"/>
    </location>
</feature>
<organism evidence="3 4">
    <name type="scientific">Gossypium stocksii</name>
    <dbReference type="NCBI Taxonomy" id="47602"/>
    <lineage>
        <taxon>Eukaryota</taxon>
        <taxon>Viridiplantae</taxon>
        <taxon>Streptophyta</taxon>
        <taxon>Embryophyta</taxon>
        <taxon>Tracheophyta</taxon>
        <taxon>Spermatophyta</taxon>
        <taxon>Magnoliopsida</taxon>
        <taxon>eudicotyledons</taxon>
        <taxon>Gunneridae</taxon>
        <taxon>Pentapetalae</taxon>
        <taxon>rosids</taxon>
        <taxon>malvids</taxon>
        <taxon>Malvales</taxon>
        <taxon>Malvaceae</taxon>
        <taxon>Malvoideae</taxon>
        <taxon>Gossypium</taxon>
    </lineage>
</organism>
<feature type="region of interest" description="Disordered" evidence="2">
    <location>
        <begin position="1"/>
        <end position="44"/>
    </location>
</feature>
<sequence>MPMSSRQSKAHFEFETFQDDKREGRYIPSSASRHSSKEKHSRRSDHISYVDAFPSFERKVCRFDSFVSFSYCNERMRQKDKENRTKERQEMIMRENERVLNEIERRKREKKEKRVRARKVSKGLCDELQLQYFPDER</sequence>
<keyword evidence="1" id="KW-0175">Coiled coil</keyword>
<evidence type="ECO:0000256" key="1">
    <source>
        <dbReference type="SAM" id="Coils"/>
    </source>
</evidence>
<reference evidence="3 4" key="1">
    <citation type="journal article" date="2021" name="Plant Biotechnol. J.">
        <title>Multi-omics assisted identification of the key and species-specific regulatory components of drought-tolerant mechanisms in Gossypium stocksii.</title>
        <authorList>
            <person name="Yu D."/>
            <person name="Ke L."/>
            <person name="Zhang D."/>
            <person name="Wu Y."/>
            <person name="Sun Y."/>
            <person name="Mei J."/>
            <person name="Sun J."/>
            <person name="Sun Y."/>
        </authorList>
    </citation>
    <scope>NUCLEOTIDE SEQUENCE [LARGE SCALE GENOMIC DNA]</scope>
    <source>
        <strain evidence="4">cv. E1</strain>
        <tissue evidence="3">Leaf</tissue>
    </source>
</reference>
<feature type="compositionally biased region" description="Basic residues" evidence="2">
    <location>
        <begin position="34"/>
        <end position="43"/>
    </location>
</feature>
<evidence type="ECO:0000313" key="3">
    <source>
        <dbReference type="EMBL" id="KAH1082115.1"/>
    </source>
</evidence>
<comment type="caution">
    <text evidence="3">The sequence shown here is derived from an EMBL/GenBank/DDBJ whole genome shotgun (WGS) entry which is preliminary data.</text>
</comment>